<dbReference type="GO" id="GO:0016301">
    <property type="term" value="F:kinase activity"/>
    <property type="evidence" value="ECO:0007669"/>
    <property type="project" value="UniProtKB-KW"/>
</dbReference>
<sequence>MAERGKRTVRDLRRGNRASLLRHLYFEGPLSRQELGRDTGLSAGSISNVVGELIADGMVEEAGAVESDGGRPRILLQVAPGYGYVVGVDVGETRVRVELFDLALTERAAADLPLSDSGHDVDHVVRLALEGIETVVREAGIDDREVLGVGIGVPGIVAQADGPDAVPGDGEGIVVHGQTIGWDAVPLGRLLRAGTALPLFIDNGAKTLGQAEMWFGAGRGSGNVVIALIGSGVGACVVTNGKPYHGASSSAGEWGHTTLRVGGRTCRCGSRGCLEAYVGAEALLGRWPGTPEGVSEETALAELLAAADHDPEADALLAEAAEYLGAGIADLINLFNPHRIVIGGWAGLMLGPRVLPTVREVAAAYALHHPCAQTSIELGRLGPDAVTVGAATLPLARFLDTGGERPVGLPAQAEPERQGDPGALRNRIARAVR</sequence>
<feature type="region of interest" description="Disordered" evidence="2">
    <location>
        <begin position="404"/>
        <end position="425"/>
    </location>
</feature>
<dbReference type="GO" id="GO:0003700">
    <property type="term" value="F:DNA-binding transcription factor activity"/>
    <property type="evidence" value="ECO:0007669"/>
    <property type="project" value="InterPro"/>
</dbReference>
<name>A0A9W4GTU4_9ACTN</name>
<dbReference type="InterPro" id="IPR000600">
    <property type="entry name" value="ROK"/>
</dbReference>
<comment type="similarity">
    <text evidence="1">Belongs to the ROK (NagC/XylR) family.</text>
</comment>
<reference evidence="4" key="1">
    <citation type="submission" date="2021-05" db="EMBL/GenBank/DDBJ databases">
        <authorList>
            <person name="Arsene-Ploetze F."/>
        </authorList>
    </citation>
    <scope>NUCLEOTIDE SEQUENCE</scope>
    <source>
        <strain evidence="4">DSM 42138</strain>
    </source>
</reference>
<dbReference type="PANTHER" id="PTHR18964:SF149">
    <property type="entry name" value="BIFUNCTIONAL UDP-N-ACETYLGLUCOSAMINE 2-EPIMERASE_N-ACETYLMANNOSAMINE KINASE"/>
    <property type="match status" value="1"/>
</dbReference>
<dbReference type="Gene3D" id="1.10.10.10">
    <property type="entry name" value="Winged helix-like DNA-binding domain superfamily/Winged helix DNA-binding domain"/>
    <property type="match status" value="1"/>
</dbReference>
<dbReference type="Gene3D" id="3.30.420.40">
    <property type="match status" value="2"/>
</dbReference>
<dbReference type="RefSeq" id="WP_251494002.1">
    <property type="nucleotide sequence ID" value="NZ_CAJSLV010000070.1"/>
</dbReference>
<keyword evidence="5" id="KW-1185">Reference proteome</keyword>
<evidence type="ECO:0000313" key="5">
    <source>
        <dbReference type="Proteomes" id="UP001152519"/>
    </source>
</evidence>
<keyword evidence="4" id="KW-0418">Kinase</keyword>
<dbReference type="Proteomes" id="UP001152519">
    <property type="component" value="Unassembled WGS sequence"/>
</dbReference>
<dbReference type="Pfam" id="PF12802">
    <property type="entry name" value="MarR_2"/>
    <property type="match status" value="1"/>
</dbReference>
<dbReference type="AlphaFoldDB" id="A0A9W4GTU4"/>
<dbReference type="SUPFAM" id="SSF53067">
    <property type="entry name" value="Actin-like ATPase domain"/>
    <property type="match status" value="1"/>
</dbReference>
<protein>
    <submittedName>
        <fullName evidence="4">Sugar kinase of the NBD/HSP70 family, may contain an N-terminal HTH domain</fullName>
    </submittedName>
</protein>
<organism evidence="4 5">
    <name type="scientific">Actinacidiphila cocklensis</name>
    <dbReference type="NCBI Taxonomy" id="887465"/>
    <lineage>
        <taxon>Bacteria</taxon>
        <taxon>Bacillati</taxon>
        <taxon>Actinomycetota</taxon>
        <taxon>Actinomycetes</taxon>
        <taxon>Kitasatosporales</taxon>
        <taxon>Streptomycetaceae</taxon>
        <taxon>Actinacidiphila</taxon>
    </lineage>
</organism>
<keyword evidence="4" id="KW-0808">Transferase</keyword>
<dbReference type="InterPro" id="IPR043129">
    <property type="entry name" value="ATPase_NBD"/>
</dbReference>
<dbReference type="InterPro" id="IPR036388">
    <property type="entry name" value="WH-like_DNA-bd_sf"/>
</dbReference>
<comment type="caution">
    <text evidence="4">The sequence shown here is derived from an EMBL/GenBank/DDBJ whole genome shotgun (WGS) entry which is preliminary data.</text>
</comment>
<gene>
    <name evidence="4" type="ORF">SCOCK_40050</name>
</gene>
<evidence type="ECO:0000256" key="1">
    <source>
        <dbReference type="ARBA" id="ARBA00006479"/>
    </source>
</evidence>
<evidence type="ECO:0000313" key="4">
    <source>
        <dbReference type="EMBL" id="CAG6396130.1"/>
    </source>
</evidence>
<dbReference type="InterPro" id="IPR000835">
    <property type="entry name" value="HTH_MarR-typ"/>
</dbReference>
<dbReference type="Pfam" id="PF00480">
    <property type="entry name" value="ROK"/>
    <property type="match status" value="1"/>
</dbReference>
<dbReference type="PANTHER" id="PTHR18964">
    <property type="entry name" value="ROK (REPRESSOR, ORF, KINASE) FAMILY"/>
    <property type="match status" value="1"/>
</dbReference>
<evidence type="ECO:0000259" key="3">
    <source>
        <dbReference type="Pfam" id="PF12802"/>
    </source>
</evidence>
<accession>A0A9W4GTU4</accession>
<evidence type="ECO:0000256" key="2">
    <source>
        <dbReference type="SAM" id="MobiDB-lite"/>
    </source>
</evidence>
<dbReference type="InterPro" id="IPR036390">
    <property type="entry name" value="WH_DNA-bd_sf"/>
</dbReference>
<dbReference type="SUPFAM" id="SSF46785">
    <property type="entry name" value="Winged helix' DNA-binding domain"/>
    <property type="match status" value="1"/>
</dbReference>
<dbReference type="EMBL" id="CAJSLV010000070">
    <property type="protein sequence ID" value="CAG6396130.1"/>
    <property type="molecule type" value="Genomic_DNA"/>
</dbReference>
<feature type="domain" description="HTH marR-type" evidence="3">
    <location>
        <begin position="17"/>
        <end position="61"/>
    </location>
</feature>
<proteinExistence type="inferred from homology"/>